<dbReference type="InterPro" id="IPR016155">
    <property type="entry name" value="Mopterin_synth/thiamin_S_b"/>
</dbReference>
<protein>
    <submittedName>
        <fullName evidence="1">Molybdopterin synthase</fullName>
    </submittedName>
</protein>
<dbReference type="STRING" id="336831.WG68_06570"/>
<dbReference type="InterPro" id="IPR012675">
    <property type="entry name" value="Beta-grasp_dom_sf"/>
</dbReference>
<sequence>MINILFFAALRERLDCEQYLLSCEGNALNVAAVLGQLKSRSSLWQQELERADLLCALNQQLVPLSATVQDGDELAFFPPVTGG</sequence>
<dbReference type="Gene3D" id="3.10.20.30">
    <property type="match status" value="1"/>
</dbReference>
<dbReference type="CDD" id="cd00754">
    <property type="entry name" value="Ubl_MoaD"/>
    <property type="match status" value="1"/>
</dbReference>
<organism evidence="1 2">
    <name type="scientific">Arsukibacterium ikkense</name>
    <dbReference type="NCBI Taxonomy" id="336831"/>
    <lineage>
        <taxon>Bacteria</taxon>
        <taxon>Pseudomonadati</taxon>
        <taxon>Pseudomonadota</taxon>
        <taxon>Gammaproteobacteria</taxon>
        <taxon>Chromatiales</taxon>
        <taxon>Chromatiaceae</taxon>
        <taxon>Arsukibacterium</taxon>
    </lineage>
</organism>
<name>A0A0M2VA41_9GAMM</name>
<dbReference type="SUPFAM" id="SSF54285">
    <property type="entry name" value="MoaD/ThiS"/>
    <property type="match status" value="1"/>
</dbReference>
<reference evidence="1 2" key="1">
    <citation type="submission" date="2015-03" db="EMBL/GenBank/DDBJ databases">
        <title>Draft genome sequences of two protease-producing strains of Arsukibacterium isolated from two cold and alkaline environments.</title>
        <authorList>
            <person name="Lylloff J.E."/>
            <person name="Skov L.B."/>
            <person name="Jepsen M."/>
            <person name="Hallin P.F."/>
            <person name="Sorensen S.J."/>
            <person name="Stougaard P."/>
            <person name="Glaring M.A."/>
        </authorList>
    </citation>
    <scope>NUCLEOTIDE SEQUENCE [LARGE SCALE GENOMIC DNA]</scope>
    <source>
        <strain evidence="1 2">GCM72</strain>
    </source>
</reference>
<gene>
    <name evidence="1" type="ORF">WG68_06570</name>
</gene>
<dbReference type="AlphaFoldDB" id="A0A0M2VA41"/>
<accession>A0A0M2VA41</accession>
<evidence type="ECO:0000313" key="1">
    <source>
        <dbReference type="EMBL" id="KKO46023.1"/>
    </source>
</evidence>
<keyword evidence="2" id="KW-1185">Reference proteome</keyword>
<dbReference type="OrthoDB" id="9801945at2"/>
<dbReference type="InterPro" id="IPR003749">
    <property type="entry name" value="ThiS/MoaD-like"/>
</dbReference>
<dbReference type="Proteomes" id="UP000034228">
    <property type="component" value="Unassembled WGS sequence"/>
</dbReference>
<proteinExistence type="predicted"/>
<dbReference type="PATRIC" id="fig|336831.14.peg.1213"/>
<dbReference type="EMBL" id="LAHO01000005">
    <property type="protein sequence ID" value="KKO46023.1"/>
    <property type="molecule type" value="Genomic_DNA"/>
</dbReference>
<comment type="caution">
    <text evidence="1">The sequence shown here is derived from an EMBL/GenBank/DDBJ whole genome shotgun (WGS) entry which is preliminary data.</text>
</comment>
<evidence type="ECO:0000313" key="2">
    <source>
        <dbReference type="Proteomes" id="UP000034228"/>
    </source>
</evidence>
<dbReference type="RefSeq" id="WP_046556886.1">
    <property type="nucleotide sequence ID" value="NZ_LAHO01000005.1"/>
</dbReference>
<dbReference type="Pfam" id="PF02597">
    <property type="entry name" value="ThiS"/>
    <property type="match status" value="1"/>
</dbReference>